<protein>
    <submittedName>
        <fullName evidence="2">Uncharacterized protein</fullName>
    </submittedName>
</protein>
<keyword evidence="3" id="KW-1185">Reference proteome</keyword>
<dbReference type="GeneID" id="68355536"/>
<dbReference type="RefSeq" id="XP_044719818.1">
    <property type="nucleotide sequence ID" value="XM_044864878.1"/>
</dbReference>
<evidence type="ECO:0000313" key="2">
    <source>
        <dbReference type="EMBL" id="KAH0962305.1"/>
    </source>
</evidence>
<evidence type="ECO:0000256" key="1">
    <source>
        <dbReference type="SAM" id="MobiDB-lite"/>
    </source>
</evidence>
<dbReference type="EMBL" id="JAIZPD010000006">
    <property type="protein sequence ID" value="KAH0962305.1"/>
    <property type="molecule type" value="Genomic_DNA"/>
</dbReference>
<organism evidence="2 3">
    <name type="scientific">Hirsutella rhossiliensis</name>
    <dbReference type="NCBI Taxonomy" id="111463"/>
    <lineage>
        <taxon>Eukaryota</taxon>
        <taxon>Fungi</taxon>
        <taxon>Dikarya</taxon>
        <taxon>Ascomycota</taxon>
        <taxon>Pezizomycotina</taxon>
        <taxon>Sordariomycetes</taxon>
        <taxon>Hypocreomycetidae</taxon>
        <taxon>Hypocreales</taxon>
        <taxon>Ophiocordycipitaceae</taxon>
        <taxon>Hirsutella</taxon>
    </lineage>
</organism>
<feature type="region of interest" description="Disordered" evidence="1">
    <location>
        <begin position="72"/>
        <end position="129"/>
    </location>
</feature>
<name>A0A9P8MW12_9HYPO</name>
<proteinExistence type="predicted"/>
<comment type="caution">
    <text evidence="2">The sequence shown here is derived from an EMBL/GenBank/DDBJ whole genome shotgun (WGS) entry which is preliminary data.</text>
</comment>
<evidence type="ECO:0000313" key="3">
    <source>
        <dbReference type="Proteomes" id="UP000824596"/>
    </source>
</evidence>
<reference evidence="2" key="1">
    <citation type="submission" date="2021-09" db="EMBL/GenBank/DDBJ databases">
        <title>A high-quality genome of the endoparasitic fungus Hirsutella rhossiliensis with a comparison of Hirsutella genomes reveals transposable elements contributing to genome size variation.</title>
        <authorList>
            <person name="Lin R."/>
            <person name="Jiao Y."/>
            <person name="Sun X."/>
            <person name="Ling J."/>
            <person name="Xie B."/>
            <person name="Cheng X."/>
        </authorList>
    </citation>
    <scope>NUCLEOTIDE SEQUENCE</scope>
    <source>
        <strain evidence="2">HR02</strain>
    </source>
</reference>
<accession>A0A9P8MW12</accession>
<dbReference type="Proteomes" id="UP000824596">
    <property type="component" value="Unassembled WGS sequence"/>
</dbReference>
<dbReference type="AlphaFoldDB" id="A0A9P8MW12"/>
<sequence length="195" mass="20622">MLHILSTPRSRDAPHASLREIRIRPFVALCAGAKVGYRFVLPVSLIALVCQCLELERDEDSALELLELVDPDPSAGAAEPLTPNGRWPWLGDGAGARDPAGEVDFDDRGDGSSESPTPRAVGSTGASTVAAPRSAPALAVCIPDDDDEPLREPPCRFLGQGVSGSILAVSMSWKPLKVLEQQQPMVEEGEGDVGC</sequence>
<gene>
    <name evidence="2" type="ORF">HRG_06407</name>
</gene>